<dbReference type="EMBL" id="BPLR01005242">
    <property type="protein sequence ID" value="GIY00953.1"/>
    <property type="molecule type" value="Genomic_DNA"/>
</dbReference>
<feature type="compositionally biased region" description="Basic residues" evidence="1">
    <location>
        <begin position="196"/>
        <end position="206"/>
    </location>
</feature>
<feature type="compositionally biased region" description="Basic and acidic residues" evidence="1">
    <location>
        <begin position="76"/>
        <end position="85"/>
    </location>
</feature>
<evidence type="ECO:0000313" key="2">
    <source>
        <dbReference type="EMBL" id="GIY00953.1"/>
    </source>
</evidence>
<dbReference type="AlphaFoldDB" id="A0AAV4PTL6"/>
<feature type="compositionally biased region" description="Basic and acidic residues" evidence="1">
    <location>
        <begin position="103"/>
        <end position="123"/>
    </location>
</feature>
<dbReference type="Proteomes" id="UP001054945">
    <property type="component" value="Unassembled WGS sequence"/>
</dbReference>
<gene>
    <name evidence="2" type="primary">AVEN_38028_1</name>
    <name evidence="2" type="ORF">CEXT_605971</name>
</gene>
<protein>
    <submittedName>
        <fullName evidence="2">MYND-type domain-containing protein</fullName>
    </submittedName>
</protein>
<proteinExistence type="predicted"/>
<accession>A0AAV4PTL6</accession>
<evidence type="ECO:0000313" key="3">
    <source>
        <dbReference type="Proteomes" id="UP001054945"/>
    </source>
</evidence>
<feature type="compositionally biased region" description="Polar residues" evidence="1">
    <location>
        <begin position="317"/>
        <end position="329"/>
    </location>
</feature>
<sequence>MENYKLTSLTPDLAAHQVMNDMLERVSLFSERSVIDGPDITQMDALKVKELLMQFCHRYSLDYRDFEDISSVFETTPHKRQDGKKTPNGLPPSEKGPASLRGKSFEKVTRRVDRSRPRSRASDKPPVARRRYSTRSAKDVDDSRDSDVDIVIDSSTDRESEAGKEAEVRKKSQRLKKKQPVVEMPARERSAEKSKRNAKHNKREKPRTRSNDQKVEKPSSDESSKTILPKKKWTRLHHMNSKDRSPSVEIVDISKSESDLSNEAFKTEPLSSTTTTDKIRTRNKRYVLDSKRNISQKRFSSPTANKKLLTKSKCSKNVTLNDKANNTSSIEKDFSKRKKEKFK</sequence>
<feature type="compositionally biased region" description="Basic and acidic residues" evidence="1">
    <location>
        <begin position="155"/>
        <end position="170"/>
    </location>
</feature>
<feature type="compositionally biased region" description="Basic and acidic residues" evidence="1">
    <location>
        <begin position="207"/>
        <end position="224"/>
    </location>
</feature>
<organism evidence="2 3">
    <name type="scientific">Caerostris extrusa</name>
    <name type="common">Bark spider</name>
    <name type="synonym">Caerostris bankana</name>
    <dbReference type="NCBI Taxonomy" id="172846"/>
    <lineage>
        <taxon>Eukaryota</taxon>
        <taxon>Metazoa</taxon>
        <taxon>Ecdysozoa</taxon>
        <taxon>Arthropoda</taxon>
        <taxon>Chelicerata</taxon>
        <taxon>Arachnida</taxon>
        <taxon>Araneae</taxon>
        <taxon>Araneomorphae</taxon>
        <taxon>Entelegynae</taxon>
        <taxon>Araneoidea</taxon>
        <taxon>Araneidae</taxon>
        <taxon>Caerostris</taxon>
    </lineage>
</organism>
<feature type="compositionally biased region" description="Basic residues" evidence="1">
    <location>
        <begin position="228"/>
        <end position="239"/>
    </location>
</feature>
<reference evidence="2 3" key="1">
    <citation type="submission" date="2021-06" db="EMBL/GenBank/DDBJ databases">
        <title>Caerostris extrusa draft genome.</title>
        <authorList>
            <person name="Kono N."/>
            <person name="Arakawa K."/>
        </authorList>
    </citation>
    <scope>NUCLEOTIDE SEQUENCE [LARGE SCALE GENOMIC DNA]</scope>
</reference>
<feature type="compositionally biased region" description="Basic and acidic residues" evidence="1">
    <location>
        <begin position="240"/>
        <end position="258"/>
    </location>
</feature>
<feature type="region of interest" description="Disordered" evidence="1">
    <location>
        <begin position="74"/>
        <end position="278"/>
    </location>
</feature>
<comment type="caution">
    <text evidence="2">The sequence shown here is derived from an EMBL/GenBank/DDBJ whole genome shotgun (WGS) entry which is preliminary data.</text>
</comment>
<feature type="compositionally biased region" description="Basic and acidic residues" evidence="1">
    <location>
        <begin position="185"/>
        <end position="195"/>
    </location>
</feature>
<feature type="compositionally biased region" description="Basic and acidic residues" evidence="1">
    <location>
        <begin position="136"/>
        <end position="147"/>
    </location>
</feature>
<keyword evidence="3" id="KW-1185">Reference proteome</keyword>
<evidence type="ECO:0000256" key="1">
    <source>
        <dbReference type="SAM" id="MobiDB-lite"/>
    </source>
</evidence>
<name>A0AAV4PTL6_CAEEX</name>
<feature type="region of interest" description="Disordered" evidence="1">
    <location>
        <begin position="317"/>
        <end position="343"/>
    </location>
</feature>